<feature type="domain" description="Trimeric autotransporter adhesin YadA-like stalk" evidence="14">
    <location>
        <begin position="1674"/>
        <end position="1705"/>
    </location>
</feature>
<evidence type="ECO:0000259" key="12">
    <source>
        <dbReference type="Pfam" id="PF03895"/>
    </source>
</evidence>
<evidence type="ECO:0000256" key="3">
    <source>
        <dbReference type="ARBA" id="ARBA00005848"/>
    </source>
</evidence>
<dbReference type="InterPro" id="IPR008635">
    <property type="entry name" value="Coiled_stalk_dom"/>
</dbReference>
<dbReference type="Gene3D" id="4.10.80.270">
    <property type="match status" value="1"/>
</dbReference>
<dbReference type="Pfam" id="PF05658">
    <property type="entry name" value="YadA_head"/>
    <property type="match status" value="2"/>
</dbReference>
<feature type="domain" description="Trimeric autotransporter adhesin YadA-like stalk" evidence="14">
    <location>
        <begin position="719"/>
        <end position="756"/>
    </location>
</feature>
<keyword evidence="7 11" id="KW-0732">Signal</keyword>
<gene>
    <name evidence="15" type="primary">yadA_2</name>
    <name evidence="15" type="ORF">NCTC12905_00389</name>
</gene>
<feature type="domain" description="Trimeric autotransporter adhesin YadA-like C-terminal membrane anchor" evidence="12">
    <location>
        <begin position="1878"/>
        <end position="1928"/>
    </location>
</feature>
<feature type="domain" description="Trimeric autotransporter adhesin YadA-like stalk" evidence="14">
    <location>
        <begin position="1560"/>
        <end position="1596"/>
    </location>
</feature>
<dbReference type="NCBIfam" id="NF033870">
    <property type="entry name" value="VOMP_auto_Cterm"/>
    <property type="match status" value="1"/>
</dbReference>
<dbReference type="InterPro" id="IPR045584">
    <property type="entry name" value="Pilin-like"/>
</dbReference>
<keyword evidence="10" id="KW-0998">Cell outer membrane</keyword>
<dbReference type="Pfam" id="PF03895">
    <property type="entry name" value="YadA_anchor"/>
    <property type="match status" value="1"/>
</dbReference>
<organism evidence="15 16">
    <name type="scientific">Bartonella vinsonii</name>
    <name type="common">Rochalimaea vinsonii</name>
    <dbReference type="NCBI Taxonomy" id="33047"/>
    <lineage>
        <taxon>Bacteria</taxon>
        <taxon>Pseudomonadati</taxon>
        <taxon>Pseudomonadota</taxon>
        <taxon>Alphaproteobacteria</taxon>
        <taxon>Hyphomicrobiales</taxon>
        <taxon>Bartonellaceae</taxon>
        <taxon>Bartonella</taxon>
    </lineage>
</organism>
<dbReference type="Gene3D" id="6.10.250.2030">
    <property type="match status" value="4"/>
</dbReference>
<feature type="domain" description="Trimeric autotransporter adhesin YadA-like stalk" evidence="14">
    <location>
        <begin position="426"/>
        <end position="464"/>
    </location>
</feature>
<dbReference type="InterPro" id="IPR011049">
    <property type="entry name" value="Serralysin-like_metalloprot_C"/>
</dbReference>
<dbReference type="Gene3D" id="6.10.250.2120">
    <property type="match status" value="1"/>
</dbReference>
<feature type="chain" id="PRO_5019555958" evidence="11">
    <location>
        <begin position="32"/>
        <end position="1935"/>
    </location>
</feature>
<dbReference type="GO" id="GO:0009986">
    <property type="term" value="C:cell surface"/>
    <property type="evidence" value="ECO:0007669"/>
    <property type="project" value="UniProtKB-SubCell"/>
</dbReference>
<name>A0A448V4R0_BARVI</name>
<dbReference type="Gene3D" id="2.20.70.140">
    <property type="match status" value="2"/>
</dbReference>
<keyword evidence="4" id="KW-0813">Transport</keyword>
<dbReference type="CDD" id="cd12820">
    <property type="entry name" value="LbR_YadA-like"/>
    <property type="match status" value="1"/>
</dbReference>
<feature type="domain" description="Trimeric autotransporter adhesin YadA-like stalk" evidence="14">
    <location>
        <begin position="1056"/>
        <end position="1088"/>
    </location>
</feature>
<proteinExistence type="inferred from homology"/>
<dbReference type="InterPro" id="IPR008640">
    <property type="entry name" value="Adhesin_Head_dom"/>
</dbReference>
<feature type="domain" description="Trimeric autotransporter adhesin YadA-like head" evidence="13">
    <location>
        <begin position="247"/>
        <end position="267"/>
    </location>
</feature>
<feature type="domain" description="Trimeric autotransporter adhesin YadA-like stalk" evidence="14">
    <location>
        <begin position="1368"/>
        <end position="1405"/>
    </location>
</feature>
<evidence type="ECO:0000256" key="5">
    <source>
        <dbReference type="ARBA" id="ARBA00022452"/>
    </source>
</evidence>
<keyword evidence="9" id="KW-0472">Membrane</keyword>
<protein>
    <submittedName>
        <fullName evidence="15">Adhesin yadA</fullName>
    </submittedName>
</protein>
<evidence type="ECO:0000256" key="4">
    <source>
        <dbReference type="ARBA" id="ARBA00022448"/>
    </source>
</evidence>
<dbReference type="GO" id="GO:0015031">
    <property type="term" value="P:protein transport"/>
    <property type="evidence" value="ECO:0007669"/>
    <property type="project" value="UniProtKB-KW"/>
</dbReference>
<dbReference type="Gene3D" id="6.20.50.100">
    <property type="match status" value="2"/>
</dbReference>
<dbReference type="RefSeq" id="WP_164713718.1">
    <property type="nucleotide sequence ID" value="NZ_LR134529.1"/>
</dbReference>
<evidence type="ECO:0000256" key="1">
    <source>
        <dbReference type="ARBA" id="ARBA00004241"/>
    </source>
</evidence>
<evidence type="ECO:0000256" key="2">
    <source>
        <dbReference type="ARBA" id="ARBA00004442"/>
    </source>
</evidence>
<dbReference type="SUPFAM" id="SSF54523">
    <property type="entry name" value="Pili subunits"/>
    <property type="match status" value="1"/>
</dbReference>
<evidence type="ECO:0000256" key="9">
    <source>
        <dbReference type="ARBA" id="ARBA00023136"/>
    </source>
</evidence>
<feature type="domain" description="Trimeric autotransporter adhesin YadA-like stalk" evidence="14">
    <location>
        <begin position="921"/>
        <end position="949"/>
    </location>
</feature>
<evidence type="ECO:0000313" key="16">
    <source>
        <dbReference type="Proteomes" id="UP000274201"/>
    </source>
</evidence>
<dbReference type="InterPro" id="IPR005594">
    <property type="entry name" value="YadA_C"/>
</dbReference>
<feature type="domain" description="Trimeric autotransporter adhesin YadA-like stalk" evidence="14">
    <location>
        <begin position="313"/>
        <end position="354"/>
    </location>
</feature>
<evidence type="ECO:0000313" key="15">
    <source>
        <dbReference type="EMBL" id="VEJ44747.1"/>
    </source>
</evidence>
<dbReference type="SUPFAM" id="SSF101967">
    <property type="entry name" value="Adhesin YadA, collagen-binding domain"/>
    <property type="match status" value="4"/>
</dbReference>
<evidence type="ECO:0000259" key="14">
    <source>
        <dbReference type="Pfam" id="PF05662"/>
    </source>
</evidence>
<dbReference type="Gene3D" id="1.20.5.170">
    <property type="match status" value="4"/>
</dbReference>
<accession>A0A448V4R0</accession>
<keyword evidence="5" id="KW-1134">Transmembrane beta strand</keyword>
<evidence type="ECO:0000256" key="8">
    <source>
        <dbReference type="ARBA" id="ARBA00022927"/>
    </source>
</evidence>
<feature type="domain" description="Trimeric autotransporter adhesin YadA-like stalk" evidence="14">
    <location>
        <begin position="1233"/>
        <end position="1261"/>
    </location>
</feature>
<feature type="signal peptide" evidence="11">
    <location>
        <begin position="1"/>
        <end position="31"/>
    </location>
</feature>
<feature type="domain" description="Trimeric autotransporter adhesin YadA-like head" evidence="13">
    <location>
        <begin position="214"/>
        <end position="240"/>
    </location>
</feature>
<comment type="similarity">
    <text evidence="3">Belongs to the autotransporter-2 (AT-2) (TC 1.B.40) family.</text>
</comment>
<evidence type="ECO:0000256" key="7">
    <source>
        <dbReference type="ARBA" id="ARBA00022729"/>
    </source>
</evidence>
<keyword evidence="8" id="KW-0653">Protein transport</keyword>
<feature type="domain" description="Trimeric autotransporter adhesin YadA-like stalk" evidence="14">
    <location>
        <begin position="855"/>
        <end position="890"/>
    </location>
</feature>
<feature type="domain" description="Trimeric autotransporter adhesin YadA-like stalk" evidence="14">
    <location>
        <begin position="1167"/>
        <end position="1202"/>
    </location>
</feature>
<reference evidence="15 16" key="1">
    <citation type="submission" date="2018-12" db="EMBL/GenBank/DDBJ databases">
        <authorList>
            <consortium name="Pathogen Informatics"/>
        </authorList>
    </citation>
    <scope>NUCLEOTIDE SEQUENCE [LARGE SCALE GENOMIC DNA]</scope>
    <source>
        <strain evidence="15 16">NCTC12905</strain>
    </source>
</reference>
<dbReference type="Gene3D" id="2.150.10.10">
    <property type="entry name" value="Serralysin-like metalloprotease, C-terminal"/>
    <property type="match status" value="2"/>
</dbReference>
<dbReference type="Proteomes" id="UP000274201">
    <property type="component" value="Chromosome"/>
</dbReference>
<dbReference type="Pfam" id="PF05662">
    <property type="entry name" value="YadA_stalk"/>
    <property type="match status" value="13"/>
</dbReference>
<feature type="domain" description="Trimeric autotransporter adhesin YadA-like stalk" evidence="14">
    <location>
        <begin position="605"/>
        <end position="635"/>
    </location>
</feature>
<evidence type="ECO:0000259" key="13">
    <source>
        <dbReference type="Pfam" id="PF05658"/>
    </source>
</evidence>
<dbReference type="EMBL" id="LR134529">
    <property type="protein sequence ID" value="VEJ44747.1"/>
    <property type="molecule type" value="Genomic_DNA"/>
</dbReference>
<sequence length="1935" mass="203449">MKKYSTPNLIKAVSLGTVIATLLSSVSPVVASNLAITGDKNLSSSGADVPYKQGSHGSIVFAGDDNYCGVDNVIGRGGKGQSTNNQITAEEQYNRIAMNKDFSGRYPYGETTSQVIWAGDSNTSNGGAYMGSTTGGLASVMPEAFGVYSFATGCGSSAMGNYSTAFGAGATTKGGGAQAFGVSALAGGRASIAIGVGSETTARSTIAIGGLAKAESIDSIALGTKAHTSDQDAIAVGYNAQAQTRFSIAIGSDAIASKGDGVALGAASVASVDRNIAGYDPVSNSVSENTSGVWKSKKSAVSVGKADGSMTRQITGLAAGTADSDAVNIAQLKALREVATKGWKLSVNGANATDVLAENTVDLVADGNNSNIKIVKNNNKVTFDLADNIHVTSVTAGRSVLSDDGLVLAGGPTITPDGIMAGKKTITDVAAGIKDTDAVNVAQLNAVKESSKTSWQLSVNSGDATAIGQNGIVNLQAAGNENKQNIKIEKDNNHNVTFDLADDLHVMSVTAGESIMDAVGFRFTDAGPSITVTGIHAGNKTIKGVSAGQEDTDAVNVGQLKKIESQIAENSLVKWDEQQKRITIGAEKDGIEINIANNKNETRIISGVAVGKVSVDSTEAVNGEQLFNIDKNISDFFGGETEVINGVAPTFTIQDNKYKSVADAFTGVSNSITEITNQITNATKNSLVKQEENEDTITIGKATGGDLINIANKDGEVRRISGVKAAQEDNDAVNKKQLDDTIADITDSIKNNILVKQDKEEGARITVGKDTGGSEINIANNDGDARTISGVKAAVNNDEAVNKEQLEGSIADVVDSIKSNSLVKWNGEQSLITIGNEKDGSKISIANKSGEARTISGVKAAEADDEAVNKKQLDGRIAEINNNIKNVNDFAVLYDKDEDDSVNYNSITLGGDKTRAPVALHNVQAGTIAKNSLDAINGSQINKISEDVAYIFGGGAEFKDGILFGPLYHLSRISEDGTPENRDFNNVGDALVGLDKNINNVNDHLTNVANDFTQQINNISQVVKGDALLWSEDEQAFVAQHGQNGEKDNSKLKFLANGDISSDSTDAINGSQLFQISQKISDIFGGDVDIINGIGPSYTIQGKEHNTVISAFEGVNNSITEISNQIANAAKNSLVKQEGENSLITVGKATGGTEINIANNDGEARTISGVKAAEADDEAVNKKQLDGRIAEINNNIKNVNDFAVLYDKDEDDSVNYNSITLGGDKTRAPVALHNVQAGTIAKNSLDAINGSQINKISEGVAYIFGGGAEFKDGILFGPLYHLSRISEDGTPENRDFNNVGDALVGLDKNINNVNDHLTNVANDFTQQINNISQVVKGDALLWSEDEQAFVAQHGQNGEKDNSKLKFLANGDIARDSTDAINGSQLYQTNQKLNELGDSVHDISTNISNYFGGSTDVVNGIKPTFVIKDQTYRNVTDAFTGVNISIANLDGKISEMGKNNLVQQQGGASGIITIGKATAGTEINIAGVGGVGRTISGVKEAEKGDEAVNKDQLDKSIEKISKNIETASAAAVLYDKEDGVVDYNRVTLGGKNSTGPVALLNVKDGRIAANSTDAITGNQLYVMSNQLAAYFGGGAGYKDGNWTAPNFKVAQLNADGTTVEKSYNNVAEALDGVNSGMINMNNRIDHVIDKVASDALKWDDWKGAYDASHSGQPSKIVNVADGKIVEGSKDAVNGGQLWQTNERVAGVEKDIEHIGKRVDNISATVTNIGETVTNIENRVDNIENTVNNLSDGAVNYDKTEDGKKTNKITLKGGNESEPVMIDNLADGRIEKGSKEAINGGQLHDYTEQQMKIVLDESKHYTDQRVKNIVVDAIDNAVDQAKQYTDVKFNILSYDIKSVRKEARQAAAVGLAVSNLRYFDEPGSLSVSFGSGAWRGQSAFAFGAGYTSENGKIRSNLSATSAGGHWGVGGAITLKIK</sequence>
<comment type="subcellular location">
    <subcellularLocation>
        <location evidence="2">Cell outer membrane</location>
    </subcellularLocation>
    <subcellularLocation>
        <location evidence="1">Cell surface</location>
    </subcellularLocation>
</comment>
<dbReference type="Gene3D" id="6.10.250.2040">
    <property type="match status" value="4"/>
</dbReference>
<evidence type="ECO:0000256" key="10">
    <source>
        <dbReference type="ARBA" id="ARBA00023237"/>
    </source>
</evidence>
<dbReference type="Gene3D" id="3.30.1300.30">
    <property type="entry name" value="GSPII I/J protein-like"/>
    <property type="match status" value="1"/>
</dbReference>
<evidence type="ECO:0000256" key="11">
    <source>
        <dbReference type="SAM" id="SignalP"/>
    </source>
</evidence>
<dbReference type="GO" id="GO:0009279">
    <property type="term" value="C:cell outer membrane"/>
    <property type="evidence" value="ECO:0007669"/>
    <property type="project" value="UniProtKB-SubCell"/>
</dbReference>
<evidence type="ECO:0000256" key="6">
    <source>
        <dbReference type="ARBA" id="ARBA00022692"/>
    </source>
</evidence>
<keyword evidence="6" id="KW-0812">Transmembrane</keyword>
<feature type="domain" description="Trimeric autotransporter adhesin YadA-like stalk" evidence="14">
    <location>
        <begin position="542"/>
        <end position="569"/>
    </location>
</feature>